<feature type="domain" description="Response regulatory" evidence="13">
    <location>
        <begin position="808"/>
        <end position="929"/>
    </location>
</feature>
<evidence type="ECO:0000256" key="4">
    <source>
        <dbReference type="ARBA" id="ARBA00018672"/>
    </source>
</evidence>
<keyword evidence="6" id="KW-0418">Kinase</keyword>
<dbReference type="EMBL" id="QVIA01000007">
    <property type="protein sequence ID" value="RGC33079.1"/>
    <property type="molecule type" value="Genomic_DNA"/>
</dbReference>
<dbReference type="FunFam" id="3.30.565.10:FF:000010">
    <property type="entry name" value="Sensor histidine kinase RcsC"/>
    <property type="match status" value="1"/>
</dbReference>
<dbReference type="SMART" id="SM00388">
    <property type="entry name" value="HisKA"/>
    <property type="match status" value="1"/>
</dbReference>
<dbReference type="PANTHER" id="PTHR45339:SF1">
    <property type="entry name" value="HYBRID SIGNAL TRANSDUCTION HISTIDINE KINASE J"/>
    <property type="match status" value="1"/>
</dbReference>
<name>A0A3E2WZQ6_9FIRM</name>
<dbReference type="InterPro" id="IPR001638">
    <property type="entry name" value="Solute-binding_3/MltF_N"/>
</dbReference>
<sequence>MEICKRSQGKSRKRIAAILMTVLLTIMFCIPVKSAEKTPRVLRVAFPQVKGMSENSEDGTRHGLVVDYLNEIAKYTNWEYEYIDVDSSDELLERFDHGEFDLMGGSYYMPGLEEHYAYPDYNMGYGRSALLARRDDGSIRTNDLESMNGKVIGVYVNAQESIRRLKEFLSTNNLNCRLKEYSYDQLSAAGNLYTYLAEGEVDLLLGNFTERGTDFRIVASYDSQPYYIVTTPGNQEVLDGVNMSLALISASNPNFGTERFNANFTNLTADILLDEDELSYVKEKKVVTVAVPEGWHPLFCKTSAENAHEGVVPDILQEIEGYSGLTFTYVYAQSYLEAIQMVKERRADMLGFYLDSEENAAEQGLAISAPYASLNNIIVRNKASNYPDDDLVGGIVEGRQLPKSIPVSEVRTYSDIEEALAAVDRSEIDFCYGLSNRIEQEIQRSYFNKVVPVTLVNDNSSVDFALARPVDPTLLTILNKAINSLDADEKDDLLNRNMVSIGTNQFSLVNFVYANPFLFAAVLGGILLFIVAAVVLIFRSRMKAAAMRSNLEKAEASSRAKGEFLSRMSHEIRTPMNAVVGLADLTSMMEGVPDGARKNLSKLRTSSQYMLSLINDILDMSRIENGMLSIAREPFYLEQMLHDLQSMMAGEAERYRLSFSLETEISHSSLMGDAVRLRQVLVNLLSNAFKFTPAGGRVMLRTIETETGGQEAVFTFRVIDNGTGIRPEDQERIFKSFEQLGSNTSRSQGTGLGLAISSNIVRLMGGELQVNSQLGKGSEFYFTVTLPICERKTEEEDKQEGQILAGTHILMAEDNDLNAEIAEDLLKMQGAVVCRVQNGVLAVERFKESEPGEFQAILMDVQMPEMNGLDATRAIRALRRQDADSIPIVAMTANTFQEDVDAARESGMNDFLAKPLDVNRLFHVLHTLIYGK</sequence>
<dbReference type="EC" id="2.7.13.3" evidence="3"/>
<organism evidence="14 15">
    <name type="scientific">Hungatella hathewayi</name>
    <dbReference type="NCBI Taxonomy" id="154046"/>
    <lineage>
        <taxon>Bacteria</taxon>
        <taxon>Bacillati</taxon>
        <taxon>Bacillota</taxon>
        <taxon>Clostridia</taxon>
        <taxon>Lachnospirales</taxon>
        <taxon>Lachnospiraceae</taxon>
        <taxon>Hungatella</taxon>
    </lineage>
</organism>
<dbReference type="CDD" id="cd17546">
    <property type="entry name" value="REC_hyHK_CKI1_RcsC-like"/>
    <property type="match status" value="1"/>
</dbReference>
<dbReference type="PANTHER" id="PTHR45339">
    <property type="entry name" value="HYBRID SIGNAL TRANSDUCTION HISTIDINE KINASE J"/>
    <property type="match status" value="1"/>
</dbReference>
<comment type="caution">
    <text evidence="14">The sequence shown here is derived from an EMBL/GenBank/DDBJ whole genome shotgun (WGS) entry which is preliminary data.</text>
</comment>
<dbReference type="SMART" id="SM00448">
    <property type="entry name" value="REC"/>
    <property type="match status" value="1"/>
</dbReference>
<evidence type="ECO:0000259" key="12">
    <source>
        <dbReference type="PROSITE" id="PS50109"/>
    </source>
</evidence>
<dbReference type="Gene3D" id="3.40.50.2300">
    <property type="match status" value="1"/>
</dbReference>
<evidence type="ECO:0000256" key="9">
    <source>
        <dbReference type="ARBA" id="ARBA00074306"/>
    </source>
</evidence>
<dbReference type="Gene3D" id="1.10.287.130">
    <property type="match status" value="1"/>
</dbReference>
<dbReference type="InterPro" id="IPR011006">
    <property type="entry name" value="CheY-like_superfamily"/>
</dbReference>
<dbReference type="SUPFAM" id="SSF53850">
    <property type="entry name" value="Periplasmic binding protein-like II"/>
    <property type="match status" value="2"/>
</dbReference>
<dbReference type="SUPFAM" id="SSF52172">
    <property type="entry name" value="CheY-like"/>
    <property type="match status" value="1"/>
</dbReference>
<dbReference type="SMART" id="SM00387">
    <property type="entry name" value="HATPase_c"/>
    <property type="match status" value="1"/>
</dbReference>
<dbReference type="InterPro" id="IPR004358">
    <property type="entry name" value="Sig_transdc_His_kin-like_C"/>
</dbReference>
<dbReference type="RefSeq" id="WP_117440799.1">
    <property type="nucleotide sequence ID" value="NZ_QVIA01000007.1"/>
</dbReference>
<dbReference type="Gene3D" id="3.40.190.10">
    <property type="entry name" value="Periplasmic binding protein-like II"/>
    <property type="match status" value="4"/>
</dbReference>
<keyword evidence="5 10" id="KW-0597">Phosphoprotein</keyword>
<dbReference type="InterPro" id="IPR001789">
    <property type="entry name" value="Sig_transdc_resp-reg_receiver"/>
</dbReference>
<comment type="similarity">
    <text evidence="2">In the N-terminal section; belongs to the phytochrome family.</text>
</comment>
<dbReference type="Gene3D" id="3.30.565.10">
    <property type="entry name" value="Histidine kinase-like ATPase, C-terminal domain"/>
    <property type="match status" value="1"/>
</dbReference>
<dbReference type="InterPro" id="IPR003594">
    <property type="entry name" value="HATPase_dom"/>
</dbReference>
<evidence type="ECO:0000256" key="10">
    <source>
        <dbReference type="PROSITE-ProRule" id="PRU00169"/>
    </source>
</evidence>
<dbReference type="SUPFAM" id="SSF47384">
    <property type="entry name" value="Homodimeric domain of signal transducing histidine kinase"/>
    <property type="match status" value="1"/>
</dbReference>
<evidence type="ECO:0000256" key="1">
    <source>
        <dbReference type="ARBA" id="ARBA00000085"/>
    </source>
</evidence>
<dbReference type="InterPro" id="IPR005467">
    <property type="entry name" value="His_kinase_dom"/>
</dbReference>
<dbReference type="PROSITE" id="PS50109">
    <property type="entry name" value="HIS_KIN"/>
    <property type="match status" value="1"/>
</dbReference>
<evidence type="ECO:0000256" key="6">
    <source>
        <dbReference type="ARBA" id="ARBA00022777"/>
    </source>
</evidence>
<evidence type="ECO:0000313" key="14">
    <source>
        <dbReference type="EMBL" id="RGC33079.1"/>
    </source>
</evidence>
<keyword evidence="6" id="KW-0808">Transferase</keyword>
<proteinExistence type="inferred from homology"/>
<dbReference type="Pfam" id="PF00072">
    <property type="entry name" value="Response_reg"/>
    <property type="match status" value="1"/>
</dbReference>
<evidence type="ECO:0000313" key="15">
    <source>
        <dbReference type="Proteomes" id="UP000261111"/>
    </source>
</evidence>
<accession>A0A3E2WZQ6</accession>
<feature type="modified residue" description="4-aspartylphosphate" evidence="10">
    <location>
        <position position="860"/>
    </location>
</feature>
<keyword evidence="11" id="KW-1133">Transmembrane helix</keyword>
<dbReference type="SUPFAM" id="SSF55874">
    <property type="entry name" value="ATPase domain of HSP90 chaperone/DNA topoisomerase II/histidine kinase"/>
    <property type="match status" value="1"/>
</dbReference>
<evidence type="ECO:0000256" key="2">
    <source>
        <dbReference type="ARBA" id="ARBA00006402"/>
    </source>
</evidence>
<dbReference type="CDD" id="cd00082">
    <property type="entry name" value="HisKA"/>
    <property type="match status" value="1"/>
</dbReference>
<dbReference type="Proteomes" id="UP000261111">
    <property type="component" value="Unassembled WGS sequence"/>
</dbReference>
<dbReference type="InterPro" id="IPR036097">
    <property type="entry name" value="HisK_dim/P_sf"/>
</dbReference>
<reference evidence="14 15" key="1">
    <citation type="submission" date="2018-08" db="EMBL/GenBank/DDBJ databases">
        <title>A genome reference for cultivated species of the human gut microbiota.</title>
        <authorList>
            <person name="Zou Y."/>
            <person name="Xue W."/>
            <person name="Luo G."/>
        </authorList>
    </citation>
    <scope>NUCLEOTIDE SEQUENCE [LARGE SCALE GENOMIC DNA]</scope>
    <source>
        <strain evidence="14 15">AF19-21</strain>
    </source>
</reference>
<dbReference type="PROSITE" id="PS50110">
    <property type="entry name" value="RESPONSE_REGULATORY"/>
    <property type="match status" value="1"/>
</dbReference>
<dbReference type="GO" id="GO:0000155">
    <property type="term" value="F:phosphorelay sensor kinase activity"/>
    <property type="evidence" value="ECO:0007669"/>
    <property type="project" value="InterPro"/>
</dbReference>
<evidence type="ECO:0000256" key="3">
    <source>
        <dbReference type="ARBA" id="ARBA00012438"/>
    </source>
</evidence>
<evidence type="ECO:0000256" key="8">
    <source>
        <dbReference type="ARBA" id="ARBA00024867"/>
    </source>
</evidence>
<evidence type="ECO:0000256" key="7">
    <source>
        <dbReference type="ARBA" id="ARBA00023012"/>
    </source>
</evidence>
<keyword evidence="11" id="KW-0812">Transmembrane</keyword>
<keyword evidence="7" id="KW-0902">Two-component regulatory system</keyword>
<dbReference type="CDD" id="cd16922">
    <property type="entry name" value="HATPase_EvgS-ArcB-TorS-like"/>
    <property type="match status" value="1"/>
</dbReference>
<protein>
    <recommendedName>
        <fullName evidence="9">Circadian input-output histidine kinase CikA</fullName>
        <ecNumber evidence="3">2.7.13.3</ecNumber>
    </recommendedName>
    <alternativeName>
        <fullName evidence="4">Stage 0 sporulation protein A homolog</fullName>
    </alternativeName>
</protein>
<keyword evidence="11" id="KW-0472">Membrane</keyword>
<dbReference type="InterPro" id="IPR036890">
    <property type="entry name" value="HATPase_C_sf"/>
</dbReference>
<dbReference type="Pfam" id="PF02518">
    <property type="entry name" value="HATPase_c"/>
    <property type="match status" value="1"/>
</dbReference>
<feature type="domain" description="Histidine kinase" evidence="12">
    <location>
        <begin position="567"/>
        <end position="790"/>
    </location>
</feature>
<dbReference type="InterPro" id="IPR003661">
    <property type="entry name" value="HisK_dim/P_dom"/>
</dbReference>
<feature type="transmembrane region" description="Helical" evidence="11">
    <location>
        <begin position="517"/>
        <end position="538"/>
    </location>
</feature>
<evidence type="ECO:0000256" key="5">
    <source>
        <dbReference type="ARBA" id="ARBA00022553"/>
    </source>
</evidence>
<dbReference type="AlphaFoldDB" id="A0A3E2WZQ6"/>
<dbReference type="PRINTS" id="PR00344">
    <property type="entry name" value="BCTRLSENSOR"/>
</dbReference>
<comment type="catalytic activity">
    <reaction evidence="1">
        <text>ATP + protein L-histidine = ADP + protein N-phospho-L-histidine.</text>
        <dbReference type="EC" id="2.7.13.3"/>
    </reaction>
</comment>
<dbReference type="Pfam" id="PF00497">
    <property type="entry name" value="SBP_bac_3"/>
    <property type="match status" value="2"/>
</dbReference>
<comment type="function">
    <text evidence="8">May play the central regulatory role in sporulation. It may be an element of the effector pathway responsible for the activation of sporulation genes in response to nutritional stress. Spo0A may act in concert with spo0H (a sigma factor) to control the expression of some genes that are critical to the sporulation process.</text>
</comment>
<evidence type="ECO:0000256" key="11">
    <source>
        <dbReference type="SAM" id="Phobius"/>
    </source>
</evidence>
<evidence type="ECO:0000259" key="13">
    <source>
        <dbReference type="PROSITE" id="PS50110"/>
    </source>
</evidence>
<dbReference type="Pfam" id="PF00512">
    <property type="entry name" value="HisKA"/>
    <property type="match status" value="1"/>
</dbReference>
<dbReference type="SMART" id="SM00062">
    <property type="entry name" value="PBPb"/>
    <property type="match status" value="1"/>
</dbReference>
<gene>
    <name evidence="14" type="ORF">DWX41_07690</name>
</gene>